<feature type="region of interest" description="Disordered" evidence="3">
    <location>
        <begin position="102"/>
        <end position="180"/>
    </location>
</feature>
<feature type="compositionally biased region" description="Polar residues" evidence="3">
    <location>
        <begin position="120"/>
        <end position="131"/>
    </location>
</feature>
<dbReference type="FunCoup" id="A0A0C3C7G8">
    <property type="interactions" value="150"/>
</dbReference>
<evidence type="ECO:0000313" key="5">
    <source>
        <dbReference type="EMBL" id="KIM85597.1"/>
    </source>
</evidence>
<protein>
    <recommendedName>
        <fullName evidence="2">SWR1-complex protein 5</fullName>
    </recommendedName>
</protein>
<dbReference type="PROSITE" id="PS51279">
    <property type="entry name" value="BCNT_C"/>
    <property type="match status" value="1"/>
</dbReference>
<dbReference type="HOGENOM" id="CLU_083063_0_0_1"/>
<sequence length="246" mass="27378">MSSLQHSAHESDSEDDSDYVPPADAESSDEETEANDVKVEQPELTEEEEIANKKTRENLWAEFQASVATPPPSKPDERPRKMVKIEKRYLFAGKEVLDIIEVPDDSPDARKWPLWRPPEQENTGLFSTSSADCVDQNAAASSSDALLSPSASKPQPTPGKRPGPRKPKTSLAALPSSQKAKKLTTLDKSAMDWNAHVNTQQDAAIKDELQANRRGGGYLEKVEFLKRVEERKEDALEASKSKRRRL</sequence>
<proteinExistence type="inferred from homology"/>
<organism evidence="5 6">
    <name type="scientific">Piloderma croceum (strain F 1598)</name>
    <dbReference type="NCBI Taxonomy" id="765440"/>
    <lineage>
        <taxon>Eukaryota</taxon>
        <taxon>Fungi</taxon>
        <taxon>Dikarya</taxon>
        <taxon>Basidiomycota</taxon>
        <taxon>Agaricomycotina</taxon>
        <taxon>Agaricomycetes</taxon>
        <taxon>Agaricomycetidae</taxon>
        <taxon>Atheliales</taxon>
        <taxon>Atheliaceae</taxon>
        <taxon>Piloderma</taxon>
    </lineage>
</organism>
<feature type="region of interest" description="Disordered" evidence="3">
    <location>
        <begin position="62"/>
        <end position="81"/>
    </location>
</feature>
<feature type="compositionally biased region" description="Low complexity" evidence="3">
    <location>
        <begin position="138"/>
        <end position="154"/>
    </location>
</feature>
<dbReference type="OrthoDB" id="445677at2759"/>
<dbReference type="Proteomes" id="UP000054166">
    <property type="component" value="Unassembled WGS sequence"/>
</dbReference>
<dbReference type="InterPro" id="IPR027124">
    <property type="entry name" value="Swc5/CFDP1/2"/>
</dbReference>
<evidence type="ECO:0000256" key="3">
    <source>
        <dbReference type="SAM" id="MobiDB-lite"/>
    </source>
</evidence>
<gene>
    <name evidence="5" type="ORF">PILCRDRAFT_338624</name>
</gene>
<dbReference type="PANTHER" id="PTHR48407:SF1">
    <property type="entry name" value="CRANIOFACIAL DEVELOPMENT PROTEIN 1"/>
    <property type="match status" value="1"/>
</dbReference>
<accession>A0A0C3C7G8</accession>
<evidence type="ECO:0000256" key="1">
    <source>
        <dbReference type="ARBA" id="ARBA00010465"/>
    </source>
</evidence>
<dbReference type="Pfam" id="PF07572">
    <property type="entry name" value="BCNT"/>
    <property type="match status" value="1"/>
</dbReference>
<dbReference type="EMBL" id="KN832984">
    <property type="protein sequence ID" value="KIM85597.1"/>
    <property type="molecule type" value="Genomic_DNA"/>
</dbReference>
<dbReference type="STRING" id="765440.A0A0C3C7G8"/>
<feature type="region of interest" description="Disordered" evidence="3">
    <location>
        <begin position="1"/>
        <end position="57"/>
    </location>
</feature>
<feature type="domain" description="BCNT-C" evidence="4">
    <location>
        <begin position="165"/>
        <end position="246"/>
    </location>
</feature>
<evidence type="ECO:0000256" key="2">
    <source>
        <dbReference type="ARBA" id="ARBA00019138"/>
    </source>
</evidence>
<dbReference type="GO" id="GO:0000812">
    <property type="term" value="C:Swr1 complex"/>
    <property type="evidence" value="ECO:0007669"/>
    <property type="project" value="TreeGrafter"/>
</dbReference>
<dbReference type="InParanoid" id="A0A0C3C7G8"/>
<dbReference type="AlphaFoldDB" id="A0A0C3C7G8"/>
<keyword evidence="6" id="KW-1185">Reference proteome</keyword>
<comment type="similarity">
    <text evidence="1">Belongs to the SWC5 family.</text>
</comment>
<reference evidence="6" key="2">
    <citation type="submission" date="2015-01" db="EMBL/GenBank/DDBJ databases">
        <title>Evolutionary Origins and Diversification of the Mycorrhizal Mutualists.</title>
        <authorList>
            <consortium name="DOE Joint Genome Institute"/>
            <consortium name="Mycorrhizal Genomics Consortium"/>
            <person name="Kohler A."/>
            <person name="Kuo A."/>
            <person name="Nagy L.G."/>
            <person name="Floudas D."/>
            <person name="Copeland A."/>
            <person name="Barry K.W."/>
            <person name="Cichocki N."/>
            <person name="Veneault-Fourrey C."/>
            <person name="LaButti K."/>
            <person name="Lindquist E.A."/>
            <person name="Lipzen A."/>
            <person name="Lundell T."/>
            <person name="Morin E."/>
            <person name="Murat C."/>
            <person name="Riley R."/>
            <person name="Ohm R."/>
            <person name="Sun H."/>
            <person name="Tunlid A."/>
            <person name="Henrissat B."/>
            <person name="Grigoriev I.V."/>
            <person name="Hibbett D.S."/>
            <person name="Martin F."/>
        </authorList>
    </citation>
    <scope>NUCLEOTIDE SEQUENCE [LARGE SCALE GENOMIC DNA]</scope>
    <source>
        <strain evidence="6">F 1598</strain>
    </source>
</reference>
<dbReference type="InterPro" id="IPR011421">
    <property type="entry name" value="BCNT-C"/>
</dbReference>
<evidence type="ECO:0000259" key="4">
    <source>
        <dbReference type="PROSITE" id="PS51279"/>
    </source>
</evidence>
<evidence type="ECO:0000313" key="6">
    <source>
        <dbReference type="Proteomes" id="UP000054166"/>
    </source>
</evidence>
<name>A0A0C3C7G8_PILCF</name>
<reference evidence="5 6" key="1">
    <citation type="submission" date="2014-04" db="EMBL/GenBank/DDBJ databases">
        <authorList>
            <consortium name="DOE Joint Genome Institute"/>
            <person name="Kuo A."/>
            <person name="Tarkka M."/>
            <person name="Buscot F."/>
            <person name="Kohler A."/>
            <person name="Nagy L.G."/>
            <person name="Floudas D."/>
            <person name="Copeland A."/>
            <person name="Barry K.W."/>
            <person name="Cichocki N."/>
            <person name="Veneault-Fourrey C."/>
            <person name="LaButti K."/>
            <person name="Lindquist E.A."/>
            <person name="Lipzen A."/>
            <person name="Lundell T."/>
            <person name="Morin E."/>
            <person name="Murat C."/>
            <person name="Sun H."/>
            <person name="Tunlid A."/>
            <person name="Henrissat B."/>
            <person name="Grigoriev I.V."/>
            <person name="Hibbett D.S."/>
            <person name="Martin F."/>
            <person name="Nordberg H.P."/>
            <person name="Cantor M.N."/>
            <person name="Hua S.X."/>
        </authorList>
    </citation>
    <scope>NUCLEOTIDE SEQUENCE [LARGE SCALE GENOMIC DNA]</scope>
    <source>
        <strain evidence="5 6">F 1598</strain>
    </source>
</reference>
<dbReference type="PANTHER" id="PTHR48407">
    <property type="entry name" value="CRANIOFACIAL DEVELOPMENT PROTEIN 1"/>
    <property type="match status" value="1"/>
</dbReference>